<name>A0A0E9VM71_ANGAN</name>
<organism evidence="1">
    <name type="scientific">Anguilla anguilla</name>
    <name type="common">European freshwater eel</name>
    <name type="synonym">Muraena anguilla</name>
    <dbReference type="NCBI Taxonomy" id="7936"/>
    <lineage>
        <taxon>Eukaryota</taxon>
        <taxon>Metazoa</taxon>
        <taxon>Chordata</taxon>
        <taxon>Craniata</taxon>
        <taxon>Vertebrata</taxon>
        <taxon>Euteleostomi</taxon>
        <taxon>Actinopterygii</taxon>
        <taxon>Neopterygii</taxon>
        <taxon>Teleostei</taxon>
        <taxon>Anguilliformes</taxon>
        <taxon>Anguillidae</taxon>
        <taxon>Anguilla</taxon>
    </lineage>
</organism>
<evidence type="ECO:0000313" key="1">
    <source>
        <dbReference type="EMBL" id="JAH79167.1"/>
    </source>
</evidence>
<reference evidence="1" key="2">
    <citation type="journal article" date="2015" name="Fish Shellfish Immunol.">
        <title>Early steps in the European eel (Anguilla anguilla)-Vibrio vulnificus interaction in the gills: Role of the RtxA13 toxin.</title>
        <authorList>
            <person name="Callol A."/>
            <person name="Pajuelo D."/>
            <person name="Ebbesson L."/>
            <person name="Teles M."/>
            <person name="MacKenzie S."/>
            <person name="Amaro C."/>
        </authorList>
    </citation>
    <scope>NUCLEOTIDE SEQUENCE</scope>
</reference>
<sequence>MEFFADVIYPNCCK</sequence>
<protein>
    <submittedName>
        <fullName evidence="1">Uncharacterized protein</fullName>
    </submittedName>
</protein>
<accession>A0A0E9VM71</accession>
<reference evidence="1" key="1">
    <citation type="submission" date="2014-11" db="EMBL/GenBank/DDBJ databases">
        <authorList>
            <person name="Amaro Gonzalez C."/>
        </authorList>
    </citation>
    <scope>NUCLEOTIDE SEQUENCE</scope>
</reference>
<proteinExistence type="predicted"/>
<dbReference type="EMBL" id="GBXM01029410">
    <property type="protein sequence ID" value="JAH79167.1"/>
    <property type="molecule type" value="Transcribed_RNA"/>
</dbReference>